<evidence type="ECO:0000313" key="10">
    <source>
        <dbReference type="Proteomes" id="UP000184080"/>
    </source>
</evidence>
<protein>
    <submittedName>
        <fullName evidence="9">Murein biosynthesis integral membrane protein MurJ</fullName>
    </submittedName>
</protein>
<dbReference type="InterPro" id="IPR011330">
    <property type="entry name" value="Glyco_hydro/deAcase_b/a-brl"/>
</dbReference>
<gene>
    <name evidence="9" type="ORF">SAMN05444401_0306</name>
</gene>
<keyword evidence="7 8" id="KW-0472">Membrane</keyword>
<dbReference type="OrthoDB" id="9804143at2"/>
<dbReference type="Proteomes" id="UP000184080">
    <property type="component" value="Unassembled WGS sequence"/>
</dbReference>
<dbReference type="GO" id="GO:0008360">
    <property type="term" value="P:regulation of cell shape"/>
    <property type="evidence" value="ECO:0007669"/>
    <property type="project" value="UniProtKB-KW"/>
</dbReference>
<dbReference type="GO" id="GO:0015648">
    <property type="term" value="F:lipid-linked peptidoglycan transporter activity"/>
    <property type="evidence" value="ECO:0007669"/>
    <property type="project" value="TreeGrafter"/>
</dbReference>
<keyword evidence="3 8" id="KW-0812">Transmembrane</keyword>
<dbReference type="PANTHER" id="PTHR47019">
    <property type="entry name" value="LIPID II FLIPPASE MURJ"/>
    <property type="match status" value="1"/>
</dbReference>
<evidence type="ECO:0000256" key="2">
    <source>
        <dbReference type="ARBA" id="ARBA00022475"/>
    </source>
</evidence>
<keyword evidence="10" id="KW-1185">Reference proteome</keyword>
<sequence>MTKNSVKKSVFYFTVLAVLSKGFGFVREQFIAYGYGADYSIDAYAVSLLIPTMIFSIVGSALTTAMLPLITEQYAKEGKEKAFDFINNVINILLIISAVIFFVGRNNIGVLVKIVAPSFGEEAFNLTVQLAKITMINIIFLTLSNVLITTLQSLDEFAPSNLVNIPISVLIVAYITLWPKLTVQGLIIATMIGNFLRCIIPIPWLLKHGYRYKLIMKFNDDRFKSLLKLLLPVVFAIIVNQINILVENNMASALPQGSIAILGYSAKVSDIIFGLFSTSIVTVIYPVLSRVVLECDDNKTSDLLSKTLNYHSLLIFPLVAIIASNSLPLVNILFKRGKFDGYAAVLTSKVIIYGMISTVFWGIRDILNQALYSLKLTKKVTVNSVIGVAVNILSNLILVRYLGLIGLVISALIASGITALLAFISLSRLYPNLNNLKIWKSSFQSLGASLITIVAIYFIKTITDKYGISSDILLLLFSSSLGVITYVALLFILKNEDIIMVYRESKQMFYDKAFIKLRAAFTTYYIYRIDDITPHMNWENFWKAIMIFKKHNVVPIIGVVPNNKDKDLNYGGKKDYFWKILKYMQENHIVEIAQHGYTHEVILESEGIFKEKFGYNKTSEFAGLTYEEQLIKIKAGKDIFLMHGIEVETFMAPCHSFDHTTLKVLKSLGFKYITDGIGLTPYKVEELVFVPQQFGKPRNFFYGVITLCLHLNYSSAEEIQQIEKHVESNKNNFIRFLEAVNMKERKLPNMIFKAVYLFLRYTKYSIKRHKNKIRKY</sequence>
<feature type="transmembrane region" description="Helical" evidence="8">
    <location>
        <begin position="380"/>
        <end position="398"/>
    </location>
</feature>
<feature type="transmembrane region" description="Helical" evidence="8">
    <location>
        <begin position="404"/>
        <end position="426"/>
    </location>
</feature>
<dbReference type="NCBIfam" id="TIGR01695">
    <property type="entry name" value="murJ_mviN"/>
    <property type="match status" value="1"/>
</dbReference>
<feature type="transmembrane region" description="Helical" evidence="8">
    <location>
        <begin position="82"/>
        <end position="103"/>
    </location>
</feature>
<keyword evidence="5" id="KW-0573">Peptidoglycan synthesis</keyword>
<dbReference type="SUPFAM" id="SSF88713">
    <property type="entry name" value="Glycoside hydrolase/deacetylase"/>
    <property type="match status" value="1"/>
</dbReference>
<keyword evidence="4" id="KW-0133">Cell shape</keyword>
<feature type="transmembrane region" description="Helical" evidence="8">
    <location>
        <begin position="160"/>
        <end position="177"/>
    </location>
</feature>
<keyword evidence="2" id="KW-1003">Cell membrane</keyword>
<dbReference type="PANTHER" id="PTHR47019:SF1">
    <property type="entry name" value="LIPID II FLIPPASE MURJ"/>
    <property type="match status" value="1"/>
</dbReference>
<dbReference type="RefSeq" id="WP_073012309.1">
    <property type="nucleotide sequence ID" value="NZ_FQZO01000012.1"/>
</dbReference>
<comment type="subcellular location">
    <subcellularLocation>
        <location evidence="1">Cell membrane</location>
        <topology evidence="1">Multi-pass membrane protein</topology>
    </subcellularLocation>
</comment>
<organism evidence="9 10">
    <name type="scientific">Clostridium amylolyticum</name>
    <dbReference type="NCBI Taxonomy" id="1121298"/>
    <lineage>
        <taxon>Bacteria</taxon>
        <taxon>Bacillati</taxon>
        <taxon>Bacillota</taxon>
        <taxon>Clostridia</taxon>
        <taxon>Eubacteriales</taxon>
        <taxon>Clostridiaceae</taxon>
        <taxon>Clostridium</taxon>
    </lineage>
</organism>
<dbReference type="GO" id="GO:0005975">
    <property type="term" value="P:carbohydrate metabolic process"/>
    <property type="evidence" value="ECO:0007669"/>
    <property type="project" value="InterPro"/>
</dbReference>
<dbReference type="InterPro" id="IPR051050">
    <property type="entry name" value="Lipid_II_flippase_MurJ/MviN"/>
</dbReference>
<dbReference type="STRING" id="1121298.SAMN05444401_0306"/>
<dbReference type="EMBL" id="FQZO01000012">
    <property type="protein sequence ID" value="SHJ98621.1"/>
    <property type="molecule type" value="Genomic_DNA"/>
</dbReference>
<dbReference type="PRINTS" id="PR01806">
    <property type="entry name" value="VIRFACTRMVIN"/>
</dbReference>
<dbReference type="Pfam" id="PF03023">
    <property type="entry name" value="MurJ"/>
    <property type="match status" value="1"/>
</dbReference>
<feature type="transmembrane region" description="Helical" evidence="8">
    <location>
        <begin position="438"/>
        <end position="460"/>
    </location>
</feature>
<dbReference type="AlphaFoldDB" id="A0A1M6NSD0"/>
<feature type="transmembrane region" description="Helical" evidence="8">
    <location>
        <begin position="313"/>
        <end position="334"/>
    </location>
</feature>
<feature type="transmembrane region" description="Helical" evidence="8">
    <location>
        <begin position="340"/>
        <end position="360"/>
    </location>
</feature>
<evidence type="ECO:0000256" key="4">
    <source>
        <dbReference type="ARBA" id="ARBA00022960"/>
    </source>
</evidence>
<dbReference type="Pfam" id="PF10096">
    <property type="entry name" value="DUF2334"/>
    <property type="match status" value="1"/>
</dbReference>
<dbReference type="GO" id="GO:0009252">
    <property type="term" value="P:peptidoglycan biosynthetic process"/>
    <property type="evidence" value="ECO:0007669"/>
    <property type="project" value="UniProtKB-KW"/>
</dbReference>
<accession>A0A1M6NSD0</accession>
<feature type="transmembrane region" description="Helical" evidence="8">
    <location>
        <begin position="183"/>
        <end position="206"/>
    </location>
</feature>
<evidence type="ECO:0000256" key="6">
    <source>
        <dbReference type="ARBA" id="ARBA00022989"/>
    </source>
</evidence>
<dbReference type="InterPro" id="IPR004268">
    <property type="entry name" value="MurJ"/>
</dbReference>
<feature type="transmembrane region" description="Helical" evidence="8">
    <location>
        <begin position="48"/>
        <end position="70"/>
    </location>
</feature>
<evidence type="ECO:0000256" key="3">
    <source>
        <dbReference type="ARBA" id="ARBA00022692"/>
    </source>
</evidence>
<reference evidence="9 10" key="1">
    <citation type="submission" date="2016-11" db="EMBL/GenBank/DDBJ databases">
        <authorList>
            <person name="Jaros S."/>
            <person name="Januszkiewicz K."/>
            <person name="Wedrychowicz H."/>
        </authorList>
    </citation>
    <scope>NUCLEOTIDE SEQUENCE [LARGE SCALE GENOMIC DNA]</scope>
    <source>
        <strain evidence="9 10">DSM 21864</strain>
    </source>
</reference>
<dbReference type="GO" id="GO:0034204">
    <property type="term" value="P:lipid translocation"/>
    <property type="evidence" value="ECO:0007669"/>
    <property type="project" value="TreeGrafter"/>
</dbReference>
<evidence type="ECO:0000256" key="7">
    <source>
        <dbReference type="ARBA" id="ARBA00023136"/>
    </source>
</evidence>
<dbReference type="CDD" id="cd13123">
    <property type="entry name" value="MATE_MurJ_like"/>
    <property type="match status" value="1"/>
</dbReference>
<dbReference type="InterPro" id="IPR018763">
    <property type="entry name" value="DUF2334"/>
</dbReference>
<evidence type="ECO:0000256" key="5">
    <source>
        <dbReference type="ARBA" id="ARBA00022984"/>
    </source>
</evidence>
<evidence type="ECO:0000313" key="9">
    <source>
        <dbReference type="EMBL" id="SHJ98621.1"/>
    </source>
</evidence>
<dbReference type="GO" id="GO:0005886">
    <property type="term" value="C:plasma membrane"/>
    <property type="evidence" value="ECO:0007669"/>
    <property type="project" value="UniProtKB-SubCell"/>
</dbReference>
<dbReference type="Gene3D" id="3.20.20.370">
    <property type="entry name" value="Glycoside hydrolase/deacetylase"/>
    <property type="match status" value="1"/>
</dbReference>
<proteinExistence type="predicted"/>
<evidence type="ECO:0000256" key="8">
    <source>
        <dbReference type="SAM" id="Phobius"/>
    </source>
</evidence>
<feature type="transmembrane region" description="Helical" evidence="8">
    <location>
        <begin position="472"/>
        <end position="493"/>
    </location>
</feature>
<feature type="transmembrane region" description="Helical" evidence="8">
    <location>
        <begin position="271"/>
        <end position="293"/>
    </location>
</feature>
<name>A0A1M6NSD0_9CLOT</name>
<keyword evidence="6 8" id="KW-1133">Transmembrane helix</keyword>
<feature type="transmembrane region" description="Helical" evidence="8">
    <location>
        <begin position="123"/>
        <end position="148"/>
    </location>
</feature>
<evidence type="ECO:0000256" key="1">
    <source>
        <dbReference type="ARBA" id="ARBA00004651"/>
    </source>
</evidence>
<feature type="transmembrane region" description="Helical" evidence="8">
    <location>
        <begin position="226"/>
        <end position="246"/>
    </location>
</feature>